<dbReference type="Gene3D" id="3.40.50.1820">
    <property type="entry name" value="alpha/beta hydrolase"/>
    <property type="match status" value="1"/>
</dbReference>
<dbReference type="InterPro" id="IPR050266">
    <property type="entry name" value="AB_hydrolase_sf"/>
</dbReference>
<keyword evidence="3" id="KW-1185">Reference proteome</keyword>
<evidence type="ECO:0000313" key="2">
    <source>
        <dbReference type="EMBL" id="SDH18082.1"/>
    </source>
</evidence>
<dbReference type="InterPro" id="IPR000073">
    <property type="entry name" value="AB_hydrolase_1"/>
</dbReference>
<dbReference type="InterPro" id="IPR029058">
    <property type="entry name" value="AB_hydrolase_fold"/>
</dbReference>
<dbReference type="AlphaFoldDB" id="A0A1G8AAW8"/>
<proteinExistence type="predicted"/>
<sequence>MTMLPSLPAPQYAELPGTRLLYRDNKASGSVIVALHANTGTSETWHPQFSFFTQNHYRFIAFDRRGLGGSIAHPETGPQPGNTSQDLDALVDHLGLTRFFLMGVAGGGFHTLDYAAWRPDRVLGLIVAASNGRISEPNIQAAIARLKVDLGPDASHAFELGPTYRMEQPDGLRRWLEIEDRSRQTASGSLQPLRQANTFAKLASIQCPALVMAGCADMLAPPALMRLWADHIQHSQFEVFPTAGHALPWEEPERFNQLSLEFIQRHARHGEQIR</sequence>
<evidence type="ECO:0000313" key="3">
    <source>
        <dbReference type="Proteomes" id="UP000199495"/>
    </source>
</evidence>
<organism evidence="2 3">
    <name type="scientific">Pelagibacterium luteolum</name>
    <dbReference type="NCBI Taxonomy" id="440168"/>
    <lineage>
        <taxon>Bacteria</taxon>
        <taxon>Pseudomonadati</taxon>
        <taxon>Pseudomonadota</taxon>
        <taxon>Alphaproteobacteria</taxon>
        <taxon>Hyphomicrobiales</taxon>
        <taxon>Devosiaceae</taxon>
        <taxon>Pelagibacterium</taxon>
    </lineage>
</organism>
<reference evidence="2 3" key="1">
    <citation type="submission" date="2016-10" db="EMBL/GenBank/DDBJ databases">
        <authorList>
            <person name="de Groot N.N."/>
        </authorList>
    </citation>
    <scope>NUCLEOTIDE SEQUENCE [LARGE SCALE GENOMIC DNA]</scope>
    <source>
        <strain evidence="2 3">CGMCC 1.10267</strain>
    </source>
</reference>
<accession>A0A1G8AAW8</accession>
<dbReference type="STRING" id="440168.SAMN04487974_1285"/>
<dbReference type="PANTHER" id="PTHR43798">
    <property type="entry name" value="MONOACYLGLYCEROL LIPASE"/>
    <property type="match status" value="1"/>
</dbReference>
<name>A0A1G8AAW8_9HYPH</name>
<dbReference type="SUPFAM" id="SSF53474">
    <property type="entry name" value="alpha/beta-Hydrolases"/>
    <property type="match status" value="1"/>
</dbReference>
<evidence type="ECO:0000259" key="1">
    <source>
        <dbReference type="Pfam" id="PF12697"/>
    </source>
</evidence>
<feature type="domain" description="AB hydrolase-1" evidence="1">
    <location>
        <begin position="32"/>
        <end position="257"/>
    </location>
</feature>
<dbReference type="RefSeq" id="WP_090600020.1">
    <property type="nucleotide sequence ID" value="NZ_FNCS01000028.1"/>
</dbReference>
<dbReference type="Pfam" id="PF12697">
    <property type="entry name" value="Abhydrolase_6"/>
    <property type="match status" value="1"/>
</dbReference>
<gene>
    <name evidence="2" type="ORF">SAMN04487974_1285</name>
</gene>
<protein>
    <submittedName>
        <fullName evidence="2">Pimeloyl-ACP methyl ester carboxylesterase</fullName>
    </submittedName>
</protein>
<dbReference type="Proteomes" id="UP000199495">
    <property type="component" value="Unassembled WGS sequence"/>
</dbReference>
<dbReference type="EMBL" id="FNCS01000028">
    <property type="protein sequence ID" value="SDH18082.1"/>
    <property type="molecule type" value="Genomic_DNA"/>
</dbReference>
<dbReference type="OrthoDB" id="9804723at2"/>